<keyword evidence="9" id="KW-1185">Reference proteome</keyword>
<evidence type="ECO:0000256" key="3">
    <source>
        <dbReference type="ARBA" id="ARBA00022722"/>
    </source>
</evidence>
<dbReference type="SUPFAM" id="SSF54786">
    <property type="entry name" value="YcfA/nrd intein domain"/>
    <property type="match status" value="1"/>
</dbReference>
<dbReference type="Proteomes" id="UP000306544">
    <property type="component" value="Unassembled WGS sequence"/>
</dbReference>
<evidence type="ECO:0000256" key="5">
    <source>
        <dbReference type="ARBA" id="ARBA00022801"/>
    </source>
</evidence>
<keyword evidence="2" id="KW-1277">Toxin-antitoxin system</keyword>
<keyword evidence="5" id="KW-0378">Hydrolase</keyword>
<accession>A0A5R9AQ21</accession>
<keyword evidence="4" id="KW-0255">Endonuclease</keyword>
<keyword evidence="3" id="KW-0540">Nuclease</keyword>
<proteinExistence type="inferred from homology"/>
<dbReference type="InterPro" id="IPR038570">
    <property type="entry name" value="HicA_sf"/>
</dbReference>
<evidence type="ECO:0000256" key="7">
    <source>
        <dbReference type="ARBA" id="ARBA00023016"/>
    </source>
</evidence>
<evidence type="ECO:0000313" key="9">
    <source>
        <dbReference type="Proteomes" id="UP000306544"/>
    </source>
</evidence>
<dbReference type="Pfam" id="PF07927">
    <property type="entry name" value="HicA_toxin"/>
    <property type="match status" value="1"/>
</dbReference>
<reference evidence="8 9" key="1">
    <citation type="submission" date="2019-05" db="EMBL/GenBank/DDBJ databases">
        <title>Nesterenkonia sp. GY239, isolated from the Southern Atlantic Ocean.</title>
        <authorList>
            <person name="Zhang G."/>
        </authorList>
    </citation>
    <scope>NUCLEOTIDE SEQUENCE [LARGE SCALE GENOMIC DNA]</scope>
    <source>
        <strain evidence="8 9">GY239</strain>
    </source>
</reference>
<dbReference type="RefSeq" id="WP_138168908.1">
    <property type="nucleotide sequence ID" value="NZ_VAWA01000001.1"/>
</dbReference>
<evidence type="ECO:0000256" key="4">
    <source>
        <dbReference type="ARBA" id="ARBA00022759"/>
    </source>
</evidence>
<evidence type="ECO:0000256" key="2">
    <source>
        <dbReference type="ARBA" id="ARBA00022649"/>
    </source>
</evidence>
<protein>
    <submittedName>
        <fullName evidence="8">Type II toxin-antitoxin system HicA family toxin</fullName>
    </submittedName>
</protein>
<evidence type="ECO:0000313" key="8">
    <source>
        <dbReference type="EMBL" id="TLP79946.1"/>
    </source>
</evidence>
<evidence type="ECO:0000256" key="6">
    <source>
        <dbReference type="ARBA" id="ARBA00022884"/>
    </source>
</evidence>
<comment type="caution">
    <text evidence="8">The sequence shown here is derived from an EMBL/GenBank/DDBJ whole genome shotgun (WGS) entry which is preliminary data.</text>
</comment>
<organism evidence="8 9">
    <name type="scientific">Nesterenkonia sphaerica</name>
    <dbReference type="NCBI Taxonomy" id="1804988"/>
    <lineage>
        <taxon>Bacteria</taxon>
        <taxon>Bacillati</taxon>
        <taxon>Actinomycetota</taxon>
        <taxon>Actinomycetes</taxon>
        <taxon>Micrococcales</taxon>
        <taxon>Micrococcaceae</taxon>
        <taxon>Nesterenkonia</taxon>
    </lineage>
</organism>
<dbReference type="OrthoDB" id="9799039at2"/>
<evidence type="ECO:0000256" key="1">
    <source>
        <dbReference type="ARBA" id="ARBA00006620"/>
    </source>
</evidence>
<dbReference type="GO" id="GO:0003729">
    <property type="term" value="F:mRNA binding"/>
    <property type="evidence" value="ECO:0007669"/>
    <property type="project" value="InterPro"/>
</dbReference>
<keyword evidence="6" id="KW-0694">RNA-binding</keyword>
<keyword evidence="7" id="KW-0346">Stress response</keyword>
<sequence length="72" mass="8457">MPKKRDLVRRLQKAAKAQGVTFEQADRRGGRHDIYKLDGQVIPIPRHTEINEMTAEAIYKQAEVKLGKRWWK</sequence>
<dbReference type="AlphaFoldDB" id="A0A5R9AQ21"/>
<dbReference type="EMBL" id="VAWA01000001">
    <property type="protein sequence ID" value="TLP79946.1"/>
    <property type="molecule type" value="Genomic_DNA"/>
</dbReference>
<gene>
    <name evidence="8" type="ORF">FEF27_00740</name>
</gene>
<dbReference type="Gene3D" id="3.30.920.30">
    <property type="entry name" value="Hypothetical protein"/>
    <property type="match status" value="1"/>
</dbReference>
<name>A0A5R9AQ21_9MICC</name>
<comment type="similarity">
    <text evidence="1">Belongs to the HicA mRNA interferase family.</text>
</comment>
<dbReference type="GO" id="GO:0004519">
    <property type="term" value="F:endonuclease activity"/>
    <property type="evidence" value="ECO:0007669"/>
    <property type="project" value="UniProtKB-KW"/>
</dbReference>
<dbReference type="GO" id="GO:0016787">
    <property type="term" value="F:hydrolase activity"/>
    <property type="evidence" value="ECO:0007669"/>
    <property type="project" value="UniProtKB-KW"/>
</dbReference>
<dbReference type="InterPro" id="IPR012933">
    <property type="entry name" value="HicA_mRNA_interferase"/>
</dbReference>